<accession>A0A3N4UTZ8</accession>
<organism evidence="1 2">
    <name type="scientific">Pacificibacter maritimus</name>
    <dbReference type="NCBI Taxonomy" id="762213"/>
    <lineage>
        <taxon>Bacteria</taxon>
        <taxon>Pseudomonadati</taxon>
        <taxon>Pseudomonadota</taxon>
        <taxon>Alphaproteobacteria</taxon>
        <taxon>Rhodobacterales</taxon>
        <taxon>Roseobacteraceae</taxon>
        <taxon>Pacificibacter</taxon>
    </lineage>
</organism>
<keyword evidence="2" id="KW-1185">Reference proteome</keyword>
<dbReference type="EMBL" id="RKQK01000001">
    <property type="protein sequence ID" value="RPE71031.1"/>
    <property type="molecule type" value="Genomic_DNA"/>
</dbReference>
<reference evidence="1 2" key="1">
    <citation type="submission" date="2018-11" db="EMBL/GenBank/DDBJ databases">
        <title>Genomic Encyclopedia of Type Strains, Phase IV (KMG-IV): sequencing the most valuable type-strain genomes for metagenomic binning, comparative biology and taxonomic classification.</title>
        <authorList>
            <person name="Goeker M."/>
        </authorList>
    </citation>
    <scope>NUCLEOTIDE SEQUENCE [LARGE SCALE GENOMIC DNA]</scope>
    <source>
        <strain evidence="1 2">DSM 104731</strain>
    </source>
</reference>
<evidence type="ECO:0000313" key="2">
    <source>
        <dbReference type="Proteomes" id="UP000269689"/>
    </source>
</evidence>
<evidence type="ECO:0008006" key="3">
    <source>
        <dbReference type="Google" id="ProtNLM"/>
    </source>
</evidence>
<dbReference type="AlphaFoldDB" id="A0A3N4UTZ8"/>
<dbReference type="SUPFAM" id="SSF81901">
    <property type="entry name" value="HCP-like"/>
    <property type="match status" value="1"/>
</dbReference>
<evidence type="ECO:0000313" key="1">
    <source>
        <dbReference type="EMBL" id="RPE71031.1"/>
    </source>
</evidence>
<dbReference type="Proteomes" id="UP000269689">
    <property type="component" value="Unassembled WGS sequence"/>
</dbReference>
<name>A0A3N4UTZ8_9RHOB</name>
<protein>
    <recommendedName>
        <fullName evidence="3">TPR repeat protein</fullName>
    </recommendedName>
</protein>
<sequence>MFNGRLRHYQVLIALNTLAICITDHLSVNKGDLYRKTCCAGLSSLNWWGIVNVNVYLPLDDRMKNISLAALILSTSLVALPVALAAQEADQAAAETQTADAADAKAQEKADKQAALVALRDALKTLRTTKSGDADAQALALVQSAADEGNKAAETGLAGYLISRDSEAAVALYEKAIASGNMNASFGLAREYWSGRNIEKDREKAASYMVQAVEQDNKNAIYTYASWLPLIDREGGAKAAISLLEDHADILDEEKVKPLMSAAKLKGDLDFGARADVAEWISDLPANQQDGERFSMIGKDKNLYVWLMQDVMANGGHYSGAQNGLLTSSTIRGFASLCADLDIADDCVRGPLNRQSARALSLALKDAAN</sequence>
<dbReference type="Gene3D" id="1.25.40.10">
    <property type="entry name" value="Tetratricopeptide repeat domain"/>
    <property type="match status" value="1"/>
</dbReference>
<proteinExistence type="predicted"/>
<dbReference type="InterPro" id="IPR011990">
    <property type="entry name" value="TPR-like_helical_dom_sf"/>
</dbReference>
<gene>
    <name evidence="1" type="ORF">EDD53_0144</name>
</gene>
<comment type="caution">
    <text evidence="1">The sequence shown here is derived from an EMBL/GenBank/DDBJ whole genome shotgun (WGS) entry which is preliminary data.</text>
</comment>